<sequence>MSSILNISPKSDKSVLAGTSWGGFVLHRAILPLGTRMLLGMSSRNQIPIGYIQKKMGN</sequence>
<dbReference type="RefSeq" id="WP_308355745.1">
    <property type="nucleotide sequence ID" value="NZ_CP129970.2"/>
</dbReference>
<reference evidence="1" key="1">
    <citation type="submission" date="2023-08" db="EMBL/GenBank/DDBJ databases">
        <title>Comparative genomics and taxonomic characterization of three novel marine species of genus Marivirga.</title>
        <authorList>
            <person name="Muhammad N."/>
            <person name="Kim S.-G."/>
        </authorList>
    </citation>
    <scope>NUCLEOTIDE SEQUENCE [LARGE SCALE GENOMIC DNA]</scope>
    <source>
        <strain evidence="1">ABR2-2</strain>
    </source>
</reference>
<accession>A0AA51N5J9</accession>
<proteinExistence type="predicted"/>
<dbReference type="Proteomes" id="UP001244443">
    <property type="component" value="Chromosome"/>
</dbReference>
<evidence type="ECO:0000313" key="1">
    <source>
        <dbReference type="EMBL" id="WMN06040.1"/>
    </source>
</evidence>
<protein>
    <submittedName>
        <fullName evidence="1">Uncharacterized protein</fullName>
    </submittedName>
</protein>
<dbReference type="EMBL" id="CP129970">
    <property type="protein sequence ID" value="WMN06040.1"/>
    <property type="molecule type" value="Genomic_DNA"/>
</dbReference>
<evidence type="ECO:0000313" key="2">
    <source>
        <dbReference type="Proteomes" id="UP001244443"/>
    </source>
</evidence>
<dbReference type="AlphaFoldDB" id="A0AA51N5J9"/>
<name>A0AA51N5J9_9BACT</name>
<organism evidence="1 2">
    <name type="scientific">Marivirga arenosa</name>
    <dbReference type="NCBI Taxonomy" id="3059076"/>
    <lineage>
        <taxon>Bacteria</taxon>
        <taxon>Pseudomonadati</taxon>
        <taxon>Bacteroidota</taxon>
        <taxon>Cytophagia</taxon>
        <taxon>Cytophagales</taxon>
        <taxon>Marivirgaceae</taxon>
        <taxon>Marivirga</taxon>
    </lineage>
</organism>
<keyword evidence="2" id="KW-1185">Reference proteome</keyword>
<gene>
    <name evidence="1" type="ORF">QYS48_31375</name>
</gene>